<dbReference type="SMART" id="SM00487">
    <property type="entry name" value="DEXDc"/>
    <property type="match status" value="1"/>
</dbReference>
<dbReference type="CDD" id="cd22332">
    <property type="entry name" value="HsdR_N"/>
    <property type="match status" value="1"/>
</dbReference>
<organism evidence="13 14">
    <name type="scientific">Rhizobium johnstonii (strain DSM 114642 / LMG 32736 / 3841)</name>
    <name type="common">Rhizobium leguminosarum bv. viciae</name>
    <dbReference type="NCBI Taxonomy" id="216596"/>
    <lineage>
        <taxon>Bacteria</taxon>
        <taxon>Pseudomonadati</taxon>
        <taxon>Pseudomonadota</taxon>
        <taxon>Alphaproteobacteria</taxon>
        <taxon>Hyphomicrobiales</taxon>
        <taxon>Rhizobiaceae</taxon>
        <taxon>Rhizobium/Agrobacterium group</taxon>
        <taxon>Rhizobium</taxon>
        <taxon>Rhizobium johnstonii</taxon>
    </lineage>
</organism>
<dbReference type="Gene3D" id="3.40.50.300">
    <property type="entry name" value="P-loop containing nucleotide triphosphate hydrolases"/>
    <property type="match status" value="3"/>
</dbReference>
<dbReference type="AlphaFoldDB" id="Q1M6T7"/>
<evidence type="ECO:0000259" key="12">
    <source>
        <dbReference type="PROSITE" id="PS50975"/>
    </source>
</evidence>
<geneLocation type="plasmid" evidence="13 14">
    <name>pRL11</name>
</geneLocation>
<feature type="domain" description="ATP-grasp" evidence="12">
    <location>
        <begin position="864"/>
        <end position="1059"/>
    </location>
</feature>
<dbReference type="Proteomes" id="UP000006575">
    <property type="component" value="Plasmid pRL11"/>
</dbReference>
<dbReference type="InterPro" id="IPR040980">
    <property type="entry name" value="SWI2_SNF2"/>
</dbReference>
<dbReference type="GO" id="GO:0009035">
    <property type="term" value="F:type I site-specific deoxyribonuclease activity"/>
    <property type="evidence" value="ECO:0007669"/>
    <property type="project" value="UniProtKB-EC"/>
</dbReference>
<dbReference type="InterPro" id="IPR051268">
    <property type="entry name" value="Type-I_R_enzyme_R_subunit"/>
</dbReference>
<dbReference type="InterPro" id="IPR014001">
    <property type="entry name" value="Helicase_ATP-bd"/>
</dbReference>
<dbReference type="KEGG" id="rle:pRL110101"/>
<keyword evidence="13" id="KW-0614">Plasmid</keyword>
<dbReference type="REBASE" id="13954">
    <property type="entry name" value="RleVORF98P"/>
</dbReference>
<comment type="subunit">
    <text evidence="11">The type I restriction/modification system is composed of three polypeptides R, M and S.</text>
</comment>
<evidence type="ECO:0000256" key="2">
    <source>
        <dbReference type="ARBA" id="ARBA00008598"/>
    </source>
</evidence>
<comment type="catalytic activity">
    <reaction evidence="1 11">
        <text>Endonucleolytic cleavage of DNA to give random double-stranded fragments with terminal 5'-phosphates, ATP is simultaneously hydrolyzed.</text>
        <dbReference type="EC" id="3.1.21.3"/>
    </reaction>
</comment>
<keyword evidence="3" id="KW-0540">Nuclease</keyword>
<accession>Q1M6T7</accession>
<dbReference type="InterPro" id="IPR011761">
    <property type="entry name" value="ATP-grasp"/>
</dbReference>
<keyword evidence="7 11" id="KW-0378">Hydrolase</keyword>
<protein>
    <recommendedName>
        <fullName evidence="11">Type I restriction enzyme endonuclease subunit</fullName>
        <shortName evidence="11">R protein</shortName>
        <ecNumber evidence="11">3.1.21.3</ecNumber>
    </recommendedName>
</protein>
<dbReference type="NCBIfam" id="TIGR00348">
    <property type="entry name" value="hsdR"/>
    <property type="match status" value="1"/>
</dbReference>
<proteinExistence type="inferred from homology"/>
<comment type="similarity">
    <text evidence="2 11">Belongs to the HsdR family.</text>
</comment>
<reference evidence="13 14" key="1">
    <citation type="journal article" date="2006" name="Genome Biol.">
        <title>The genome of Rhizobium leguminosarum has recognizable core and accessory components.</title>
        <authorList>
            <person name="Young J.W."/>
            <person name="Crossman L.C."/>
            <person name="Johnston A.W.B."/>
            <person name="Thomson N.R."/>
            <person name="Ghazoui Z.F."/>
            <person name="Hull K.H."/>
            <person name="Wexler M."/>
            <person name="Curson A.R.J."/>
            <person name="Todd J.D."/>
            <person name="Poole P.S."/>
            <person name="Mauchline T.H."/>
            <person name="East A.K."/>
            <person name="Quail M.A."/>
            <person name="Churcher C."/>
            <person name="Arrowsmith C."/>
            <person name="Cherevach A."/>
            <person name="Chillingworth T."/>
            <person name="Clarke K."/>
            <person name="Cronin A."/>
            <person name="Davis P."/>
            <person name="Fraser A."/>
            <person name="Hance Z."/>
            <person name="Hauser H."/>
            <person name="Jagels K."/>
            <person name="Moule S."/>
            <person name="Mungall K."/>
            <person name="Norbertczak H."/>
            <person name="Rabbinowitsch E."/>
            <person name="Sanders M."/>
            <person name="Simmonds M."/>
            <person name="Whitehead S."/>
            <person name="Parkhill J."/>
        </authorList>
    </citation>
    <scope>NUCLEOTIDE SEQUENCE [LARGE SCALE GENOMIC DNA]</scope>
    <source>
        <strain evidence="14">DSM 114642 / LMG 32736 / 3841</strain>
    </source>
</reference>
<evidence type="ECO:0000256" key="6">
    <source>
        <dbReference type="ARBA" id="ARBA00022759"/>
    </source>
</evidence>
<dbReference type="Pfam" id="PF04313">
    <property type="entry name" value="HSDR_N"/>
    <property type="match status" value="1"/>
</dbReference>
<evidence type="ECO:0000256" key="11">
    <source>
        <dbReference type="RuleBase" id="RU364115"/>
    </source>
</evidence>
<dbReference type="Pfam" id="PF18766">
    <property type="entry name" value="SWI2_SNF2"/>
    <property type="match status" value="1"/>
</dbReference>
<evidence type="ECO:0000256" key="1">
    <source>
        <dbReference type="ARBA" id="ARBA00000851"/>
    </source>
</evidence>
<gene>
    <name evidence="13" type="primary">hsdRp11</name>
    <name evidence="13" type="ordered locus">pRL110101</name>
</gene>
<evidence type="ECO:0000256" key="7">
    <source>
        <dbReference type="ARBA" id="ARBA00022801"/>
    </source>
</evidence>
<evidence type="ECO:0000256" key="3">
    <source>
        <dbReference type="ARBA" id="ARBA00022722"/>
    </source>
</evidence>
<comment type="function">
    <text evidence="11">Subunit R is required for both nuclease and ATPase activities, but not for modification.</text>
</comment>
<dbReference type="CDD" id="cd18030">
    <property type="entry name" value="DEXHc_RE_I_HsdR"/>
    <property type="match status" value="1"/>
</dbReference>
<dbReference type="PROSITE" id="PS50975">
    <property type="entry name" value="ATP_GRASP"/>
    <property type="match status" value="1"/>
</dbReference>
<dbReference type="RefSeq" id="WP_011654853.1">
    <property type="nucleotide sequence ID" value="NC_008384.1"/>
</dbReference>
<keyword evidence="8 10" id="KW-0067">ATP-binding</keyword>
<dbReference type="Gene3D" id="3.90.1570.50">
    <property type="match status" value="1"/>
</dbReference>
<dbReference type="InterPro" id="IPR021810">
    <property type="entry name" value="T1RH-like_C"/>
</dbReference>
<evidence type="ECO:0000256" key="4">
    <source>
        <dbReference type="ARBA" id="ARBA00022741"/>
    </source>
</evidence>
<name>Q1M6T7_RHIJ3</name>
<dbReference type="PANTHER" id="PTHR30195">
    <property type="entry name" value="TYPE I SITE-SPECIFIC DEOXYRIBONUCLEASE PROTEIN SUBUNIT M AND R"/>
    <property type="match status" value="1"/>
</dbReference>
<dbReference type="CDD" id="cd18800">
    <property type="entry name" value="SF2_C_EcoR124I-like"/>
    <property type="match status" value="1"/>
</dbReference>
<dbReference type="PANTHER" id="PTHR30195:SF15">
    <property type="entry name" value="TYPE I RESTRICTION ENZYME HINDI ENDONUCLEASE SUBUNIT"/>
    <property type="match status" value="1"/>
</dbReference>
<dbReference type="InterPro" id="IPR055180">
    <property type="entry name" value="HsdR_RecA-like_helicase_dom_2"/>
</dbReference>
<dbReference type="GO" id="GO:0005524">
    <property type="term" value="F:ATP binding"/>
    <property type="evidence" value="ECO:0007669"/>
    <property type="project" value="UniProtKB-UniRule"/>
</dbReference>
<dbReference type="GO" id="GO:0003677">
    <property type="term" value="F:DNA binding"/>
    <property type="evidence" value="ECO:0007669"/>
    <property type="project" value="UniProtKB-KW"/>
</dbReference>
<dbReference type="Pfam" id="PF11867">
    <property type="entry name" value="T1RH-like_C"/>
    <property type="match status" value="1"/>
</dbReference>
<keyword evidence="9 11" id="KW-0238">DNA-binding</keyword>
<evidence type="ECO:0000256" key="10">
    <source>
        <dbReference type="PROSITE-ProRule" id="PRU00409"/>
    </source>
</evidence>
<dbReference type="InterPro" id="IPR007409">
    <property type="entry name" value="Restrct_endonuc_type1_HsdR_N"/>
</dbReference>
<keyword evidence="5 11" id="KW-0680">Restriction system</keyword>
<dbReference type="SUPFAM" id="SSF52540">
    <property type="entry name" value="P-loop containing nucleoside triphosphate hydrolases"/>
    <property type="match status" value="1"/>
</dbReference>
<dbReference type="GO" id="GO:0009307">
    <property type="term" value="P:DNA restriction-modification system"/>
    <property type="evidence" value="ECO:0007669"/>
    <property type="project" value="UniProtKB-KW"/>
</dbReference>
<evidence type="ECO:0000256" key="5">
    <source>
        <dbReference type="ARBA" id="ARBA00022747"/>
    </source>
</evidence>
<keyword evidence="6" id="KW-0255">Endonuclease</keyword>
<dbReference type="EMBL" id="AM236085">
    <property type="protein sequence ID" value="CAK03045.1"/>
    <property type="molecule type" value="Genomic_DNA"/>
</dbReference>
<evidence type="ECO:0000256" key="9">
    <source>
        <dbReference type="ARBA" id="ARBA00023125"/>
    </source>
</evidence>
<dbReference type="HOGENOM" id="CLU_005762_1_0_5"/>
<dbReference type="InterPro" id="IPR027417">
    <property type="entry name" value="P-loop_NTPase"/>
</dbReference>
<dbReference type="EnsemblBacteria" id="CAK03045">
    <property type="protein sequence ID" value="CAK03045"/>
    <property type="gene ID" value="pRL110101"/>
</dbReference>
<dbReference type="GO" id="GO:0046872">
    <property type="term" value="F:metal ion binding"/>
    <property type="evidence" value="ECO:0007669"/>
    <property type="project" value="InterPro"/>
</dbReference>
<evidence type="ECO:0000313" key="14">
    <source>
        <dbReference type="Proteomes" id="UP000006575"/>
    </source>
</evidence>
<dbReference type="Pfam" id="PF22679">
    <property type="entry name" value="T1R_D3-like"/>
    <property type="match status" value="1"/>
</dbReference>
<keyword evidence="4 10" id="KW-0547">Nucleotide-binding</keyword>
<dbReference type="InterPro" id="IPR004473">
    <property type="entry name" value="Restrct_endonuc_typeI_HsdR"/>
</dbReference>
<dbReference type="GeneID" id="303210812"/>
<keyword evidence="14" id="KW-1185">Reference proteome</keyword>
<evidence type="ECO:0000313" key="13">
    <source>
        <dbReference type="EMBL" id="CAK03045.1"/>
    </source>
</evidence>
<dbReference type="EC" id="3.1.21.3" evidence="11"/>
<sequence length="1064" mass="118458">MIDYNFVQSVSSGGGFSEGLVEEVVLATFQALGYLYQPSQVISPDGSAPARLAYGDVLLSDMLAAAVERLNPDIPADACEQAIRQLSITETPSLVEENRRIHRLITEGVDVEFGIGDGEVKGDKVWLIDFEHPEKNEFLVTNQFTLAEGKHTRRPDVMVFVNGLPLGIIELKNAASKTATIDQAYQQLQTYKEQIPSLFRTNAVLVASDGMLARIGSLTADEERFMPWRSVTGADGDFTPHGPYEMDTLLRGVFNKERFLALIRDFTVFGDRGEGPFKIIAGYHQFHGARKAITSAIEAVKPEGDRKIGVIWHTQGSGKSLLMAFLGGLIVRSRELENPTLIVLTDRNDLDDQLFGTFSLCKDLIRQTPEQADSRDDLRKLLNRASGGVIFTTVQKFTPEKGEEVFPVLTERRNVIVMADEAHRSQYGFDAKLNRETGERRYGYAHHIRQALPNASFMGFTGTPIEATDVNTPAIFGEYIDIYDISRAVEDGATVPIYYESRLARIELNEDEKPKIDAAIEAMLEDEALTEQEKQKAQWTTVERLVGAEKRLKQIAADLVAHLQRRIEGLPGKAMVVCMSRRICVDLYEEIVALRPEWHSDDDDKGAIKIVMTGSASDPLDWQPHIGNKRRRDDLAKRARKVEDPLKLVIVRDMWLTGFDAPCMHTMYVDKPMRGHGLMQAIARVNRVFKEKPGGLVVDYIGIATNLKKALAQYSQSDRDKTGIDEEQAVALLLEKYEIVRGMFAGHDYSLGISGKPFERLRALADGIDWILKWQQAEAAKVDSQEAKKRAHRRYQDAVLELSKAYALASASDDAAEIRDEVGFFQAVRAALVKTTATGKISDRAKSLAVEQLLNQAVANAEIVDILKAAGLDSPDISVLSDQFLADIQKMEKKNLALEALKKLLNGEIKSRSKSNVVEAKTFSRRLEEAVARYHANAISTVEMIQELIALAKEMQAASARGEEMGLTPEEIAFYDALAGNDSAVEAMGSEQLRVIAHELVEQMRGSVTVDWQHKASARAKMRILVKRILKRFGYPPDLEQEAVQTVLAQAELLLKEISVSNNR</sequence>
<evidence type="ECO:0000256" key="8">
    <source>
        <dbReference type="ARBA" id="ARBA00022840"/>
    </source>
</evidence>